<dbReference type="PANTHER" id="PTHR11019:SF190">
    <property type="entry name" value="ARAC-FAMILY REGULATORY PROTEIN"/>
    <property type="match status" value="1"/>
</dbReference>
<dbReference type="AlphaFoldDB" id="A0A0S2K020"/>
<dbReference type="EMBL" id="CP013187">
    <property type="protein sequence ID" value="ALO41627.1"/>
    <property type="molecule type" value="Genomic_DNA"/>
</dbReference>
<protein>
    <submittedName>
        <fullName evidence="5">AraC family transcriptional regulator</fullName>
    </submittedName>
</protein>
<dbReference type="InterPro" id="IPR014710">
    <property type="entry name" value="RmlC-like_jellyroll"/>
</dbReference>
<dbReference type="PATRIC" id="fig|161398.10.peg.1131"/>
<accession>A0A0S2K020</accession>
<dbReference type="InterPro" id="IPR018060">
    <property type="entry name" value="HTH_AraC"/>
</dbReference>
<dbReference type="Pfam" id="PF12833">
    <property type="entry name" value="HTH_18"/>
    <property type="match status" value="1"/>
</dbReference>
<dbReference type="RefSeq" id="WP_058029353.1">
    <property type="nucleotide sequence ID" value="NZ_CP013187.1"/>
</dbReference>
<dbReference type="InterPro" id="IPR011051">
    <property type="entry name" value="RmlC_Cupin_sf"/>
</dbReference>
<dbReference type="Gene3D" id="1.10.10.60">
    <property type="entry name" value="Homeodomain-like"/>
    <property type="match status" value="1"/>
</dbReference>
<dbReference type="InterPro" id="IPR009057">
    <property type="entry name" value="Homeodomain-like_sf"/>
</dbReference>
<evidence type="ECO:0000313" key="6">
    <source>
        <dbReference type="Proteomes" id="UP000061457"/>
    </source>
</evidence>
<dbReference type="SMART" id="SM00342">
    <property type="entry name" value="HTH_ARAC"/>
    <property type="match status" value="1"/>
</dbReference>
<dbReference type="KEGG" id="pphe:PP2015_1111"/>
<dbReference type="CDD" id="cd06124">
    <property type="entry name" value="cupin_NimR-like_N"/>
    <property type="match status" value="1"/>
</dbReference>
<reference evidence="5 6" key="1">
    <citation type="submission" date="2015-11" db="EMBL/GenBank/DDBJ databases">
        <authorList>
            <person name="Zhang Y."/>
            <person name="Guo Z."/>
        </authorList>
    </citation>
    <scope>NUCLEOTIDE SEQUENCE [LARGE SCALE GENOMIC DNA]</scope>
    <source>
        <strain evidence="5 6">KCTC 12086</strain>
    </source>
</reference>
<keyword evidence="1" id="KW-0805">Transcription regulation</keyword>
<gene>
    <name evidence="5" type="ORF">PP2015_1111</name>
</gene>
<keyword evidence="2" id="KW-0238">DNA-binding</keyword>
<organism evidence="5 6">
    <name type="scientific">Pseudoalteromonas phenolica</name>
    <dbReference type="NCBI Taxonomy" id="161398"/>
    <lineage>
        <taxon>Bacteria</taxon>
        <taxon>Pseudomonadati</taxon>
        <taxon>Pseudomonadota</taxon>
        <taxon>Gammaproteobacteria</taxon>
        <taxon>Alteromonadales</taxon>
        <taxon>Pseudoalteromonadaceae</taxon>
        <taxon>Pseudoalteromonas</taxon>
    </lineage>
</organism>
<evidence type="ECO:0000256" key="1">
    <source>
        <dbReference type="ARBA" id="ARBA00023015"/>
    </source>
</evidence>
<dbReference type="GO" id="GO:0003700">
    <property type="term" value="F:DNA-binding transcription factor activity"/>
    <property type="evidence" value="ECO:0007669"/>
    <property type="project" value="InterPro"/>
</dbReference>
<evidence type="ECO:0000256" key="2">
    <source>
        <dbReference type="ARBA" id="ARBA00023125"/>
    </source>
</evidence>
<evidence type="ECO:0000256" key="3">
    <source>
        <dbReference type="ARBA" id="ARBA00023163"/>
    </source>
</evidence>
<dbReference type="PROSITE" id="PS01124">
    <property type="entry name" value="HTH_ARAC_FAMILY_2"/>
    <property type="match status" value="1"/>
</dbReference>
<dbReference type="PANTHER" id="PTHR11019">
    <property type="entry name" value="HTH-TYPE TRANSCRIPTIONAL REGULATOR NIMR"/>
    <property type="match status" value="1"/>
</dbReference>
<dbReference type="InterPro" id="IPR003313">
    <property type="entry name" value="AraC-bd"/>
</dbReference>
<dbReference type="GO" id="GO:0043565">
    <property type="term" value="F:sequence-specific DNA binding"/>
    <property type="evidence" value="ECO:0007669"/>
    <property type="project" value="InterPro"/>
</dbReference>
<keyword evidence="3" id="KW-0804">Transcription</keyword>
<dbReference type="SUPFAM" id="SSF51182">
    <property type="entry name" value="RmlC-like cupins"/>
    <property type="match status" value="1"/>
</dbReference>
<name>A0A0S2K020_9GAMM</name>
<evidence type="ECO:0000259" key="4">
    <source>
        <dbReference type="PROSITE" id="PS01124"/>
    </source>
</evidence>
<keyword evidence="6" id="KW-1185">Reference proteome</keyword>
<proteinExistence type="predicted"/>
<dbReference type="SUPFAM" id="SSF46689">
    <property type="entry name" value="Homeodomain-like"/>
    <property type="match status" value="2"/>
</dbReference>
<dbReference type="OrthoDB" id="5949386at2"/>
<feature type="domain" description="HTH araC/xylS-type" evidence="4">
    <location>
        <begin position="168"/>
        <end position="268"/>
    </location>
</feature>
<sequence>MTDNLSNQPSSSWVSVKTRFNLKALGKPIYPRATEMPPWQHVQTHSHTWGQLAYTSDGVLGIHTPEGKFVIPPDQALWLPPNLPHETFCRYGGHFRSVYIDEKYVKVLGNEAKLLHVNELLKAMILEVCNWPPNYQPDDKKLRFTQVFIDQLECAQTSSFFMPTAQDDRLLPIISELHANPGCNKTLEQWGELVGASTRTLNRLFHKSFAMNFSQWKQKLRGLRAVEMIEAGYTQQAIAEQLGFESSSAFNTAFKKVFNCTPGQYLKK</sequence>
<evidence type="ECO:0000313" key="5">
    <source>
        <dbReference type="EMBL" id="ALO41627.1"/>
    </source>
</evidence>
<dbReference type="Gene3D" id="2.60.120.10">
    <property type="entry name" value="Jelly Rolls"/>
    <property type="match status" value="1"/>
</dbReference>
<dbReference type="Proteomes" id="UP000061457">
    <property type="component" value="Chromosome I"/>
</dbReference>
<dbReference type="STRING" id="161398.PP2015_1111"/>
<dbReference type="Pfam" id="PF02311">
    <property type="entry name" value="AraC_binding"/>
    <property type="match status" value="1"/>
</dbReference>